<sequence>MIMKHTQKMMKTMNRIGTATEPEGAISSDKFEIVFENSDEDLYNAEAADRDEKMVLMRYNFHGSNTGAAKRKQKDGTKKDITAPEVCEDYNKYMGGVNHAKRLRVAYRANRRAKTNDGRASFGD</sequence>
<evidence type="ECO:0000313" key="2">
    <source>
        <dbReference type="EMBL" id="KAF2897864.1"/>
    </source>
</evidence>
<dbReference type="EMBL" id="VTPC01003895">
    <property type="protein sequence ID" value="KAF2897864.1"/>
    <property type="molecule type" value="Genomic_DNA"/>
</dbReference>
<dbReference type="Pfam" id="PF13843">
    <property type="entry name" value="DDE_Tnp_1_7"/>
    <property type="match status" value="1"/>
</dbReference>
<keyword evidence="3" id="KW-1185">Reference proteome</keyword>
<dbReference type="Proteomes" id="UP000801492">
    <property type="component" value="Unassembled WGS sequence"/>
</dbReference>
<organism evidence="2 3">
    <name type="scientific">Ignelater luminosus</name>
    <name type="common">Cucubano</name>
    <name type="synonym">Pyrophorus luminosus</name>
    <dbReference type="NCBI Taxonomy" id="2038154"/>
    <lineage>
        <taxon>Eukaryota</taxon>
        <taxon>Metazoa</taxon>
        <taxon>Ecdysozoa</taxon>
        <taxon>Arthropoda</taxon>
        <taxon>Hexapoda</taxon>
        <taxon>Insecta</taxon>
        <taxon>Pterygota</taxon>
        <taxon>Neoptera</taxon>
        <taxon>Endopterygota</taxon>
        <taxon>Coleoptera</taxon>
        <taxon>Polyphaga</taxon>
        <taxon>Elateriformia</taxon>
        <taxon>Elateroidea</taxon>
        <taxon>Elateridae</taxon>
        <taxon>Agrypninae</taxon>
        <taxon>Pyrophorini</taxon>
        <taxon>Ignelater</taxon>
    </lineage>
</organism>
<dbReference type="OrthoDB" id="6150568at2759"/>
<dbReference type="AlphaFoldDB" id="A0A8K0D265"/>
<feature type="domain" description="PiggyBac transposable element-derived protein" evidence="1">
    <location>
        <begin position="50"/>
        <end position="116"/>
    </location>
</feature>
<comment type="caution">
    <text evidence="2">The sequence shown here is derived from an EMBL/GenBank/DDBJ whole genome shotgun (WGS) entry which is preliminary data.</text>
</comment>
<proteinExistence type="predicted"/>
<protein>
    <recommendedName>
        <fullName evidence="1">PiggyBac transposable element-derived protein domain-containing protein</fullName>
    </recommendedName>
</protein>
<name>A0A8K0D265_IGNLU</name>
<gene>
    <name evidence="2" type="ORF">ILUMI_08315</name>
</gene>
<evidence type="ECO:0000259" key="1">
    <source>
        <dbReference type="Pfam" id="PF13843"/>
    </source>
</evidence>
<accession>A0A8K0D265</accession>
<dbReference type="InterPro" id="IPR029526">
    <property type="entry name" value="PGBD"/>
</dbReference>
<reference evidence="2" key="1">
    <citation type="submission" date="2019-08" db="EMBL/GenBank/DDBJ databases">
        <title>The genome of the North American firefly Photinus pyralis.</title>
        <authorList>
            <consortium name="Photinus pyralis genome working group"/>
            <person name="Fallon T.R."/>
            <person name="Sander Lower S.E."/>
            <person name="Weng J.-K."/>
        </authorList>
    </citation>
    <scope>NUCLEOTIDE SEQUENCE</scope>
    <source>
        <strain evidence="2">TRF0915ILg1</strain>
        <tissue evidence="2">Whole body</tissue>
    </source>
</reference>
<evidence type="ECO:0000313" key="3">
    <source>
        <dbReference type="Proteomes" id="UP000801492"/>
    </source>
</evidence>